<gene>
    <name evidence="4" type="ORF">N7460_003034</name>
</gene>
<evidence type="ECO:0000256" key="2">
    <source>
        <dbReference type="SAM" id="MobiDB-lite"/>
    </source>
</evidence>
<organism evidence="4 5">
    <name type="scientific">Penicillium canescens</name>
    <dbReference type="NCBI Taxonomy" id="5083"/>
    <lineage>
        <taxon>Eukaryota</taxon>
        <taxon>Fungi</taxon>
        <taxon>Dikarya</taxon>
        <taxon>Ascomycota</taxon>
        <taxon>Pezizomycotina</taxon>
        <taxon>Eurotiomycetes</taxon>
        <taxon>Eurotiomycetidae</taxon>
        <taxon>Eurotiales</taxon>
        <taxon>Aspergillaceae</taxon>
        <taxon>Penicillium</taxon>
    </lineage>
</organism>
<feature type="domain" description="Xylanolytic transcriptional activator regulatory" evidence="3">
    <location>
        <begin position="263"/>
        <end position="335"/>
    </location>
</feature>
<dbReference type="PANTHER" id="PTHR47654">
    <property type="entry name" value="ZN(II)2CYS6 TRANSCRIPTION FACTOR (EUROFUNG)-RELATED"/>
    <property type="match status" value="1"/>
</dbReference>
<feature type="compositionally biased region" description="Polar residues" evidence="2">
    <location>
        <begin position="624"/>
        <end position="633"/>
    </location>
</feature>
<name>A0AAD6NCU1_PENCN</name>
<reference evidence="4" key="2">
    <citation type="submission" date="2023-01" db="EMBL/GenBank/DDBJ databases">
        <authorList>
            <person name="Petersen C."/>
        </authorList>
    </citation>
    <scope>NUCLEOTIDE SEQUENCE</scope>
    <source>
        <strain evidence="4">IBT 15450</strain>
    </source>
</reference>
<feature type="compositionally biased region" description="Basic and acidic residues" evidence="2">
    <location>
        <begin position="636"/>
        <end position="647"/>
    </location>
</feature>
<evidence type="ECO:0000313" key="4">
    <source>
        <dbReference type="EMBL" id="KAJ6052500.1"/>
    </source>
</evidence>
<dbReference type="GO" id="GO:0003677">
    <property type="term" value="F:DNA binding"/>
    <property type="evidence" value="ECO:0007669"/>
    <property type="project" value="InterPro"/>
</dbReference>
<dbReference type="InterPro" id="IPR053230">
    <property type="entry name" value="Trans_reg_galc"/>
</dbReference>
<dbReference type="Proteomes" id="UP001219568">
    <property type="component" value="Unassembled WGS sequence"/>
</dbReference>
<comment type="caution">
    <text evidence="4">The sequence shown here is derived from an EMBL/GenBank/DDBJ whole genome shotgun (WGS) entry which is preliminary data.</text>
</comment>
<evidence type="ECO:0000313" key="5">
    <source>
        <dbReference type="Proteomes" id="UP001219568"/>
    </source>
</evidence>
<dbReference type="EMBL" id="JAQJZL010000002">
    <property type="protein sequence ID" value="KAJ6052500.1"/>
    <property type="molecule type" value="Genomic_DNA"/>
</dbReference>
<dbReference type="CDD" id="cd12148">
    <property type="entry name" value="fungal_TF_MHR"/>
    <property type="match status" value="1"/>
</dbReference>
<evidence type="ECO:0000259" key="3">
    <source>
        <dbReference type="SMART" id="SM00906"/>
    </source>
</evidence>
<feature type="region of interest" description="Disordered" evidence="2">
    <location>
        <begin position="36"/>
        <end position="58"/>
    </location>
</feature>
<reference evidence="4" key="1">
    <citation type="journal article" date="2023" name="IMA Fungus">
        <title>Comparative genomic study of the Penicillium genus elucidates a diverse pangenome and 15 lateral gene transfer events.</title>
        <authorList>
            <person name="Petersen C."/>
            <person name="Sorensen T."/>
            <person name="Nielsen M.R."/>
            <person name="Sondergaard T.E."/>
            <person name="Sorensen J.L."/>
            <person name="Fitzpatrick D.A."/>
            <person name="Frisvad J.C."/>
            <person name="Nielsen K.L."/>
        </authorList>
    </citation>
    <scope>NUCLEOTIDE SEQUENCE</scope>
    <source>
        <strain evidence="4">IBT 15450</strain>
    </source>
</reference>
<feature type="region of interest" description="Disordered" evidence="2">
    <location>
        <begin position="624"/>
        <end position="666"/>
    </location>
</feature>
<dbReference type="PANTHER" id="PTHR47654:SF5">
    <property type="entry name" value="TRANSCRIPTION FACTOR DOMAIN-CONTAINING PROTEIN"/>
    <property type="match status" value="1"/>
</dbReference>
<dbReference type="AlphaFoldDB" id="A0AAD6NCU1"/>
<keyword evidence="1" id="KW-0539">Nucleus</keyword>
<dbReference type="GO" id="GO:0006351">
    <property type="term" value="P:DNA-templated transcription"/>
    <property type="evidence" value="ECO:0007669"/>
    <property type="project" value="InterPro"/>
</dbReference>
<proteinExistence type="predicted"/>
<accession>A0AAD6NCU1</accession>
<sequence length="721" mass="80669">MELAKEKIVFYEQFLQEISREVDASVSRRINDILKPSSSLNTNKRRSSSASSSSSIGSLDGVDVVEEDVNQSEESRATGYIGKSSEVAWMQRLDLETRRQGGTEPFSGDYRQYQDPTKAPIFSLNYHLDSADISNLGTSNPYVLPPKALAYQLICIYLESVHPSFPIIRQDLFTDQVRRLYLAGSINPGKKWLAVFNLVLAIGRKHCDLIGQGTQEDGDVFFARAQSLNISESVLNDYEDLQQVQIETLAAFFLLASARINRAWKMIGTATRSSIALGLHLQVAHAKFDVESLGSRRRLWWSIFLLEHLLSMMTGRVSCIGNSSSAPPPRPSEGLECVPSGFGEFGESSHERLVINSSIQWTIFLQQPETQHETLRSMAPNHSLYFFCLIDLIFISHTAINHIYNNVHDETKHVRRRIGLYNTKMDQWCSGLPNSMRFQELNDNRARSNMNPYQASLSLHYYSARIVLNRPCFSLPKSNEKTGIRSFRSHLERDSALICLRSSLAMISLLPDHPDADWAYRIAPWWTFLHFLVQSTTILLLHVSVEDFKICQTGEGSAKYTDLLAGVIAASGKAMNWLLCLKGTDEAAKRAFELLKDCIERIKVQKGSNVSDFYANHTFETTTTTPRAQSNVSGGLDDRASHQDHDSIGSTSQIDDAQVEGSGDDALFRGPELAEAALDNSQYPFGVLGDDVDMIDMSCHISHPTDPMFDELLLSLGVPTS</sequence>
<dbReference type="GO" id="GO:0008270">
    <property type="term" value="F:zinc ion binding"/>
    <property type="evidence" value="ECO:0007669"/>
    <property type="project" value="InterPro"/>
</dbReference>
<dbReference type="InterPro" id="IPR007219">
    <property type="entry name" value="XnlR_reg_dom"/>
</dbReference>
<dbReference type="Pfam" id="PF04082">
    <property type="entry name" value="Fungal_trans"/>
    <property type="match status" value="1"/>
</dbReference>
<feature type="compositionally biased region" description="Low complexity" evidence="2">
    <location>
        <begin position="48"/>
        <end position="58"/>
    </location>
</feature>
<keyword evidence="5" id="KW-1185">Reference proteome</keyword>
<protein>
    <recommendedName>
        <fullName evidence="3">Xylanolytic transcriptional activator regulatory domain-containing protein</fullName>
    </recommendedName>
</protein>
<evidence type="ECO:0000256" key="1">
    <source>
        <dbReference type="ARBA" id="ARBA00023242"/>
    </source>
</evidence>
<dbReference type="SMART" id="SM00906">
    <property type="entry name" value="Fungal_trans"/>
    <property type="match status" value="1"/>
</dbReference>